<evidence type="ECO:0000313" key="1">
    <source>
        <dbReference type="EMBL" id="MBX73613.1"/>
    </source>
</evidence>
<reference evidence="1" key="1">
    <citation type="submission" date="2018-02" db="EMBL/GenBank/DDBJ databases">
        <title>Rhizophora mucronata_Transcriptome.</title>
        <authorList>
            <person name="Meera S.P."/>
            <person name="Sreeshan A."/>
            <person name="Augustine A."/>
        </authorList>
    </citation>
    <scope>NUCLEOTIDE SEQUENCE</scope>
    <source>
        <tissue evidence="1">Leaf</tissue>
    </source>
</reference>
<dbReference type="EMBL" id="GGEC01093129">
    <property type="protein sequence ID" value="MBX73613.1"/>
    <property type="molecule type" value="Transcribed_RNA"/>
</dbReference>
<proteinExistence type="predicted"/>
<sequence>MQVFCSCILLLTSTCLLDIVL</sequence>
<name>A0A2P2R2Z7_RHIMU</name>
<organism evidence="1">
    <name type="scientific">Rhizophora mucronata</name>
    <name type="common">Asiatic mangrove</name>
    <dbReference type="NCBI Taxonomy" id="61149"/>
    <lineage>
        <taxon>Eukaryota</taxon>
        <taxon>Viridiplantae</taxon>
        <taxon>Streptophyta</taxon>
        <taxon>Embryophyta</taxon>
        <taxon>Tracheophyta</taxon>
        <taxon>Spermatophyta</taxon>
        <taxon>Magnoliopsida</taxon>
        <taxon>eudicotyledons</taxon>
        <taxon>Gunneridae</taxon>
        <taxon>Pentapetalae</taxon>
        <taxon>rosids</taxon>
        <taxon>fabids</taxon>
        <taxon>Malpighiales</taxon>
        <taxon>Rhizophoraceae</taxon>
        <taxon>Rhizophora</taxon>
    </lineage>
</organism>
<protein>
    <submittedName>
        <fullName evidence="1">Uncharacterized protein</fullName>
    </submittedName>
</protein>
<accession>A0A2P2R2Z7</accession>
<dbReference type="AlphaFoldDB" id="A0A2P2R2Z7"/>